<dbReference type="EMBL" id="PKPZ01000001">
    <property type="protein sequence ID" value="RPB42977.1"/>
    <property type="molecule type" value="Genomic_DNA"/>
</dbReference>
<evidence type="ECO:0000313" key="2">
    <source>
        <dbReference type="Proteomes" id="UP000283878"/>
    </source>
</evidence>
<gene>
    <name evidence="1" type="ORF">CYQ91_00295</name>
</gene>
<protein>
    <submittedName>
        <fullName evidence="1">Uncharacterized protein</fullName>
    </submittedName>
</protein>
<name>A0AAX1XSW3_9VIBR</name>
<dbReference type="Proteomes" id="UP000283878">
    <property type="component" value="Unassembled WGS sequence"/>
</dbReference>
<sequence>MGNKHRCFIFSCRLYAKECYFSINQLVMSLLRKNWRVADKALRKNYKNAGEVWKELHVQISICREIKQKPIKNMYL</sequence>
<proteinExistence type="predicted"/>
<comment type="caution">
    <text evidence="1">The sequence shown here is derived from an EMBL/GenBank/DDBJ whole genome shotgun (WGS) entry which is preliminary data.</text>
</comment>
<dbReference type="AlphaFoldDB" id="A0AAX1XSW3"/>
<accession>A0AAX1XSW3</accession>
<evidence type="ECO:0000313" key="1">
    <source>
        <dbReference type="EMBL" id="RPB42977.1"/>
    </source>
</evidence>
<organism evidence="1 2">
    <name type="scientific">Vibrio diabolicus</name>
    <dbReference type="NCBI Taxonomy" id="50719"/>
    <lineage>
        <taxon>Bacteria</taxon>
        <taxon>Pseudomonadati</taxon>
        <taxon>Pseudomonadota</taxon>
        <taxon>Gammaproteobacteria</taxon>
        <taxon>Vibrionales</taxon>
        <taxon>Vibrionaceae</taxon>
        <taxon>Vibrio</taxon>
        <taxon>Vibrio diabolicus subgroup</taxon>
    </lineage>
</organism>
<reference evidence="1 2" key="1">
    <citation type="journal article" date="2018" name="AMB Express">
        <title>Occurrence and significance of pathogenicity and fitness islands in environmental vibrios.</title>
        <authorList>
            <person name="Klein S."/>
            <person name="Pipes S."/>
            <person name="Lovell C.R."/>
        </authorList>
    </citation>
    <scope>NUCLEOTIDE SEQUENCE [LARGE SCALE GENOMIC DNA]</scope>
    <source>
        <strain evidence="1 2">JBS-8-11-1</strain>
    </source>
</reference>